<organism evidence="7">
    <name type="scientific">uncultured Acidimicrobiales bacterium</name>
    <dbReference type="NCBI Taxonomy" id="310071"/>
    <lineage>
        <taxon>Bacteria</taxon>
        <taxon>Bacillati</taxon>
        <taxon>Actinomycetota</taxon>
        <taxon>Acidimicrobiia</taxon>
        <taxon>Acidimicrobiales</taxon>
        <taxon>environmental samples</taxon>
    </lineage>
</organism>
<dbReference type="PANTHER" id="PTHR42781">
    <property type="entry name" value="SPERMIDINE/PUTRESCINE IMPORT ATP-BINDING PROTEIN POTA"/>
    <property type="match status" value="1"/>
</dbReference>
<proteinExistence type="predicted"/>
<dbReference type="InterPro" id="IPR027417">
    <property type="entry name" value="P-loop_NTPase"/>
</dbReference>
<dbReference type="InterPro" id="IPR008995">
    <property type="entry name" value="Mo/tungstate-bd_C_term_dom"/>
</dbReference>
<dbReference type="SUPFAM" id="SSF50331">
    <property type="entry name" value="MOP-like"/>
    <property type="match status" value="1"/>
</dbReference>
<dbReference type="SMART" id="SM00382">
    <property type="entry name" value="AAA"/>
    <property type="match status" value="1"/>
</dbReference>
<dbReference type="PROSITE" id="PS00211">
    <property type="entry name" value="ABC_TRANSPORTER_1"/>
    <property type="match status" value="1"/>
</dbReference>
<dbReference type="GO" id="GO:0016887">
    <property type="term" value="F:ATP hydrolysis activity"/>
    <property type="evidence" value="ECO:0007669"/>
    <property type="project" value="InterPro"/>
</dbReference>
<dbReference type="PANTHER" id="PTHR42781:SF4">
    <property type="entry name" value="SPERMIDINE_PUTRESCINE IMPORT ATP-BINDING PROTEIN POTA"/>
    <property type="match status" value="1"/>
</dbReference>
<evidence type="ECO:0000259" key="6">
    <source>
        <dbReference type="PROSITE" id="PS50893"/>
    </source>
</evidence>
<dbReference type="AlphaFoldDB" id="A0A6J4IAI1"/>
<keyword evidence="1" id="KW-0813">Transport</keyword>
<evidence type="ECO:0000256" key="5">
    <source>
        <dbReference type="SAM" id="MobiDB-lite"/>
    </source>
</evidence>
<reference evidence="7" key="1">
    <citation type="submission" date="2020-02" db="EMBL/GenBank/DDBJ databases">
        <authorList>
            <person name="Meier V. D."/>
        </authorList>
    </citation>
    <scope>NUCLEOTIDE SEQUENCE</scope>
    <source>
        <strain evidence="7">AVDCRST_MAG20</strain>
    </source>
</reference>
<feature type="domain" description="ABC transporter" evidence="6">
    <location>
        <begin position="93"/>
        <end position="323"/>
    </location>
</feature>
<dbReference type="GO" id="GO:0043190">
    <property type="term" value="C:ATP-binding cassette (ABC) transporter complex"/>
    <property type="evidence" value="ECO:0007669"/>
    <property type="project" value="InterPro"/>
</dbReference>
<evidence type="ECO:0000256" key="4">
    <source>
        <dbReference type="ARBA" id="ARBA00066388"/>
    </source>
</evidence>
<dbReference type="Pfam" id="PF08402">
    <property type="entry name" value="TOBE_2"/>
    <property type="match status" value="1"/>
</dbReference>
<accession>A0A6J4IAI1</accession>
<name>A0A6J4IAI1_9ACTN</name>
<protein>
    <recommendedName>
        <fullName evidence="4">ABC-type quaternary amine transporter</fullName>
        <ecNumber evidence="4">7.6.2.9</ecNumber>
    </recommendedName>
</protein>
<dbReference type="FunFam" id="3.40.50.300:FF:000425">
    <property type="entry name" value="Probable ABC transporter, ATP-binding subunit"/>
    <property type="match status" value="1"/>
</dbReference>
<gene>
    <name evidence="7" type="ORF">AVDCRST_MAG20-2018</name>
</gene>
<evidence type="ECO:0000256" key="2">
    <source>
        <dbReference type="ARBA" id="ARBA00022741"/>
    </source>
</evidence>
<dbReference type="PROSITE" id="PS50893">
    <property type="entry name" value="ABC_TRANSPORTER_2"/>
    <property type="match status" value="1"/>
</dbReference>
<dbReference type="InterPro" id="IPR050093">
    <property type="entry name" value="ABC_SmlMolc_Importer"/>
</dbReference>
<keyword evidence="3 7" id="KW-0067">ATP-binding</keyword>
<dbReference type="InterPro" id="IPR003593">
    <property type="entry name" value="AAA+_ATPase"/>
</dbReference>
<sequence length="426" mass="43987">MPAGWRRARDGRVARRRAVRLSPAGRRRADRPTGVDGAPTAAGAGSVEGRDPRNRAIRSNLAGPRWADRPTGVDGGPAPDGAGQVGGRPGGGLEVSGLTVRFGPLAAVREVDLAVGPGEVVCLLGPSGCGKSTLLRAVAGLESAAAGSIRWDGADLVAHPPHQRRFGLMFQDFALFPHLDVAANVGFGLRMQGWPDGEAARRVTQVLELVGMSGAGSRAVGKLSGGEQQRVALARALAPAPRLLLLDEPLGALDRTLRERLLVELAALLDDLGTTALHVTHDQEEAFTIGDRVAVMEAGRIVQVGTPAEVWRAPATPFVARFLGFHVADAVARGGAVTGRFGALRAPGVADGAVLVVLRTDALALDPVAPLAGTVAATSFRGDRVVARVRTVLGDLDVQVEPSLAPAAGDAVGVSIDPRRVVVLPA</sequence>
<dbReference type="GO" id="GO:0005524">
    <property type="term" value="F:ATP binding"/>
    <property type="evidence" value="ECO:0007669"/>
    <property type="project" value="UniProtKB-KW"/>
</dbReference>
<dbReference type="EC" id="7.6.2.9" evidence="4"/>
<keyword evidence="2" id="KW-0547">Nucleotide-binding</keyword>
<evidence type="ECO:0000256" key="3">
    <source>
        <dbReference type="ARBA" id="ARBA00022840"/>
    </source>
</evidence>
<evidence type="ECO:0000313" key="7">
    <source>
        <dbReference type="EMBL" id="CAA9246612.1"/>
    </source>
</evidence>
<dbReference type="InterPro" id="IPR017871">
    <property type="entry name" value="ABC_transporter-like_CS"/>
</dbReference>
<dbReference type="Gene3D" id="3.40.50.300">
    <property type="entry name" value="P-loop containing nucleotide triphosphate hydrolases"/>
    <property type="match status" value="1"/>
</dbReference>
<dbReference type="EMBL" id="CADCSY010000090">
    <property type="protein sequence ID" value="CAA9246612.1"/>
    <property type="molecule type" value="Genomic_DNA"/>
</dbReference>
<dbReference type="SUPFAM" id="SSF52540">
    <property type="entry name" value="P-loop containing nucleoside triphosphate hydrolases"/>
    <property type="match status" value="1"/>
</dbReference>
<dbReference type="Pfam" id="PF00005">
    <property type="entry name" value="ABC_tran"/>
    <property type="match status" value="1"/>
</dbReference>
<evidence type="ECO:0000256" key="1">
    <source>
        <dbReference type="ARBA" id="ARBA00022448"/>
    </source>
</evidence>
<feature type="region of interest" description="Disordered" evidence="5">
    <location>
        <begin position="1"/>
        <end position="90"/>
    </location>
</feature>
<feature type="compositionally biased region" description="Basic residues" evidence="5">
    <location>
        <begin position="14"/>
        <end position="29"/>
    </location>
</feature>
<dbReference type="GO" id="GO:0015418">
    <property type="term" value="F:ABC-type quaternary ammonium compound transporting activity"/>
    <property type="evidence" value="ECO:0007669"/>
    <property type="project" value="UniProtKB-EC"/>
</dbReference>
<dbReference type="InterPro" id="IPR013611">
    <property type="entry name" value="Transp-assoc_OB_typ2"/>
</dbReference>
<dbReference type="InterPro" id="IPR003439">
    <property type="entry name" value="ABC_transporter-like_ATP-bd"/>
</dbReference>